<feature type="region of interest" description="Disordered" evidence="6">
    <location>
        <begin position="435"/>
        <end position="557"/>
    </location>
</feature>
<evidence type="ECO:0000256" key="4">
    <source>
        <dbReference type="ARBA" id="ARBA00062503"/>
    </source>
</evidence>
<evidence type="ECO:0000256" key="3">
    <source>
        <dbReference type="ARBA" id="ARBA00023242"/>
    </source>
</evidence>
<protein>
    <recommendedName>
        <fullName evidence="5">Pescadillo homolog</fullName>
    </recommendedName>
</protein>
<comment type="similarity">
    <text evidence="5">Belongs to the pescadillo family.</text>
</comment>
<reference evidence="9" key="2">
    <citation type="submission" date="2025-08" db="UniProtKB">
        <authorList>
            <consortium name="RefSeq"/>
        </authorList>
    </citation>
    <scope>IDENTIFICATION</scope>
    <source>
        <strain evidence="9">S238N-H82</strain>
        <tissue evidence="9">Testes</tissue>
    </source>
</reference>
<feature type="compositionally biased region" description="Acidic residues" evidence="6">
    <location>
        <begin position="458"/>
        <end position="511"/>
    </location>
</feature>
<comment type="subcellular location">
    <subcellularLocation>
        <location evidence="5">Nucleus</location>
        <location evidence="5">Nucleolus</location>
    </subcellularLocation>
    <subcellularLocation>
        <location evidence="5">Nucleus</location>
        <location evidence="5">Nucleoplasm</location>
    </subcellularLocation>
</comment>
<feature type="compositionally biased region" description="Basic and acidic residues" evidence="6">
    <location>
        <begin position="512"/>
        <end position="527"/>
    </location>
</feature>
<feature type="compositionally biased region" description="Basic residues" evidence="6">
    <location>
        <begin position="579"/>
        <end position="590"/>
    </location>
</feature>
<comment type="function">
    <text evidence="5">Required for maturation of ribosomal RNAs and formation of the large ribosomal subunit.</text>
</comment>
<dbReference type="Pfam" id="PF06732">
    <property type="entry name" value="Pescadillo_N"/>
    <property type="match status" value="1"/>
</dbReference>
<dbReference type="OMA" id="QKVTWIV"/>
<dbReference type="PROSITE" id="PS50172">
    <property type="entry name" value="BRCT"/>
    <property type="match status" value="1"/>
</dbReference>
<sequence length="616" mass="71780">MGRLMQKKYESGAATAYITRNRAINYLQISLPDFRRLCILKGVYPREPKNKKKANKGSTAPRTFYLMKDIQYLSHEPIINKFREFKVFVRKLKKAFAKAEHGRAQTLQENKPVYKLDHIIKERYPTFVDALRDLDDCLCLVFLFATFPQTKNIPGDFVQRCRHLSVEFMNFIVAARALRKVFLSIKGIYYQVEMQGQVVTWLVPYSFGFNAKACADVDFRVMAHFVEFYITMLGFVNFKLYTSLGLHYPPKLTFEAKLKDDDEKNAYCLESEATGERLAALSASLASVVTQSTEEDEVELDEFEDSRTQEAKQEEEKEKAFQKLFNGLKVFVSREVPREPVVFAVRSFGGEASWDRSVAMGAAFDESDETITHQIVDRPKPDRQYLSRYYIQPQWLFDCVNAKMLLPVEDYFPGVVLPPHLSPFVEYKEGDYVPPEKEALSRRQQGLDTGDAVAKEAEDSEEEDENEEEEGQEEEDEEIDDEDQEEEEVEDEDDDDEDDDEEEDEDEEEEEVQKVEKKTPLKRKQDDDVSDTPPSSIKVKEGKLDYEDASSKANREEWEARKLAIMMIPKKRKRLFEKLSKRERRKKHEAKKLTAKREEFEKSQKTMKKKQRLSNN</sequence>
<reference evidence="8" key="1">
    <citation type="journal article" date="2020" name="Nat. Ecol. Evol.">
        <title>Deeply conserved synteny resolves early events in vertebrate evolution.</title>
        <authorList>
            <person name="Simakov O."/>
            <person name="Marletaz F."/>
            <person name="Yue J.X."/>
            <person name="O'Connell B."/>
            <person name="Jenkins J."/>
            <person name="Brandt A."/>
            <person name="Calef R."/>
            <person name="Tung C.H."/>
            <person name="Huang T.K."/>
            <person name="Schmutz J."/>
            <person name="Satoh N."/>
            <person name="Yu J.K."/>
            <person name="Putnam N.H."/>
            <person name="Green R.E."/>
            <person name="Rokhsar D.S."/>
        </authorList>
    </citation>
    <scope>NUCLEOTIDE SEQUENCE [LARGE SCALE GENOMIC DNA]</scope>
    <source>
        <strain evidence="8">S238N-H82</strain>
    </source>
</reference>
<evidence type="ECO:0000313" key="8">
    <source>
        <dbReference type="Proteomes" id="UP000001554"/>
    </source>
</evidence>
<evidence type="ECO:0000259" key="7">
    <source>
        <dbReference type="PROSITE" id="PS50172"/>
    </source>
</evidence>
<dbReference type="FunFam" id="3.40.50.10190:FF:000002">
    <property type="entry name" value="Pescadillo homolog"/>
    <property type="match status" value="1"/>
</dbReference>
<proteinExistence type="inferred from homology"/>
<evidence type="ECO:0000313" key="9">
    <source>
        <dbReference type="RefSeq" id="XP_035692159.1"/>
    </source>
</evidence>
<evidence type="ECO:0000256" key="5">
    <source>
        <dbReference type="HAMAP-Rule" id="MF_03028"/>
    </source>
</evidence>
<dbReference type="OrthoDB" id="10264910at2759"/>
<dbReference type="HAMAP" id="MF_03028">
    <property type="entry name" value="Pescadillo"/>
    <property type="match status" value="1"/>
</dbReference>
<dbReference type="AlphaFoldDB" id="A0A9J7M2K2"/>
<dbReference type="CDD" id="cd17709">
    <property type="entry name" value="BRCT_pescadillo_like"/>
    <property type="match status" value="1"/>
</dbReference>
<dbReference type="GO" id="GO:0030687">
    <property type="term" value="C:preribosome, large subunit precursor"/>
    <property type="evidence" value="ECO:0007669"/>
    <property type="project" value="UniProtKB-UniRule"/>
</dbReference>
<dbReference type="PANTHER" id="PTHR12221:SF6">
    <property type="entry name" value="PESCADILLO HOMOLOG"/>
    <property type="match status" value="1"/>
</dbReference>
<feature type="compositionally biased region" description="Basic and acidic residues" evidence="6">
    <location>
        <begin position="538"/>
        <end position="557"/>
    </location>
</feature>
<dbReference type="InterPro" id="IPR010613">
    <property type="entry name" value="PES"/>
</dbReference>
<organism evidence="8 9">
    <name type="scientific">Branchiostoma floridae</name>
    <name type="common">Florida lancelet</name>
    <name type="synonym">Amphioxus</name>
    <dbReference type="NCBI Taxonomy" id="7739"/>
    <lineage>
        <taxon>Eukaryota</taxon>
        <taxon>Metazoa</taxon>
        <taxon>Chordata</taxon>
        <taxon>Cephalochordata</taxon>
        <taxon>Leptocardii</taxon>
        <taxon>Amphioxiformes</taxon>
        <taxon>Branchiostomatidae</taxon>
        <taxon>Branchiostoma</taxon>
    </lineage>
</organism>
<dbReference type="PANTHER" id="PTHR12221">
    <property type="entry name" value="PESCADILLO - RELATED"/>
    <property type="match status" value="1"/>
</dbReference>
<keyword evidence="1 5" id="KW-0690">Ribosome biogenesis</keyword>
<dbReference type="InterPro" id="IPR001357">
    <property type="entry name" value="BRCT_dom"/>
</dbReference>
<feature type="region of interest" description="Disordered" evidence="6">
    <location>
        <begin position="579"/>
        <end position="616"/>
    </location>
</feature>
<dbReference type="SUPFAM" id="SSF52113">
    <property type="entry name" value="BRCT domain"/>
    <property type="match status" value="1"/>
</dbReference>
<dbReference type="Proteomes" id="UP000001554">
    <property type="component" value="Chromosome 11"/>
</dbReference>
<dbReference type="RefSeq" id="XP_035692159.1">
    <property type="nucleotide sequence ID" value="XM_035836266.1"/>
</dbReference>
<evidence type="ECO:0000256" key="1">
    <source>
        <dbReference type="ARBA" id="ARBA00022517"/>
    </source>
</evidence>
<evidence type="ECO:0000256" key="6">
    <source>
        <dbReference type="SAM" id="MobiDB-lite"/>
    </source>
</evidence>
<dbReference type="GO" id="GO:0003723">
    <property type="term" value="F:RNA binding"/>
    <property type="evidence" value="ECO:0000318"/>
    <property type="project" value="GO_Central"/>
</dbReference>
<gene>
    <name evidence="9" type="primary">LOC118426723</name>
</gene>
<feature type="domain" description="BRCT" evidence="7">
    <location>
        <begin position="320"/>
        <end position="413"/>
    </location>
</feature>
<dbReference type="GO" id="GO:0070545">
    <property type="term" value="C:PeBoW complex"/>
    <property type="evidence" value="ECO:0000318"/>
    <property type="project" value="GO_Central"/>
</dbReference>
<evidence type="ECO:0000256" key="2">
    <source>
        <dbReference type="ARBA" id="ARBA00022552"/>
    </source>
</evidence>
<dbReference type="Gene3D" id="3.40.50.10190">
    <property type="entry name" value="BRCT domain"/>
    <property type="match status" value="1"/>
</dbReference>
<keyword evidence="2 5" id="KW-0698">rRNA processing</keyword>
<dbReference type="GeneID" id="118426723"/>
<dbReference type="GO" id="GO:0043021">
    <property type="term" value="F:ribonucleoprotein complex binding"/>
    <property type="evidence" value="ECO:0007669"/>
    <property type="project" value="UniProtKB-UniRule"/>
</dbReference>
<feature type="compositionally biased region" description="Basic residues" evidence="6">
    <location>
        <begin position="605"/>
        <end position="616"/>
    </location>
</feature>
<name>A0A9J7M2K2_BRAFL</name>
<dbReference type="GO" id="GO:0005654">
    <property type="term" value="C:nucleoplasm"/>
    <property type="evidence" value="ECO:0007669"/>
    <property type="project" value="UniProtKB-SubCell"/>
</dbReference>
<dbReference type="KEGG" id="bfo:118426723"/>
<dbReference type="GO" id="GO:0000463">
    <property type="term" value="P:maturation of LSU-rRNA from tricistronic rRNA transcript (SSU-rRNA, 5.8S rRNA, LSU-rRNA)"/>
    <property type="evidence" value="ECO:0000318"/>
    <property type="project" value="GO_Central"/>
</dbReference>
<keyword evidence="8" id="KW-1185">Reference proteome</keyword>
<comment type="subunit">
    <text evidence="4">Component of the PeBoW complex, composed of BOP1, PES1 and WDR12. The complex is held together by BOP1, which interacts with PES1 via its N-terminal domain and with WDR12 via a high-affinity interaction between the seven-bladed beta-propeller domains of the 2 proteins. The PeBoW complex associates with the 66S pre-ribosome. The PeBoW complex also associates with DDX27, PES1 interacts directly with DDX27. Interacts with IRS1 and UBTF. May interact with MAP1B.</text>
</comment>
<feature type="compositionally biased region" description="Basic and acidic residues" evidence="6">
    <location>
        <begin position="591"/>
        <end position="604"/>
    </location>
</feature>
<dbReference type="InterPro" id="IPR036420">
    <property type="entry name" value="BRCT_dom_sf"/>
</dbReference>
<accession>A0A9J7M2K2</accession>
<keyword evidence="3 5" id="KW-0539">Nucleus</keyword>
<dbReference type="GO" id="GO:0000466">
    <property type="term" value="P:maturation of 5.8S rRNA from tricistronic rRNA transcript (SSU-rRNA, 5.8S rRNA, LSU-rRNA)"/>
    <property type="evidence" value="ECO:0007669"/>
    <property type="project" value="UniProtKB-UniRule"/>
</dbReference>
<dbReference type="SMART" id="SM00292">
    <property type="entry name" value="BRCT"/>
    <property type="match status" value="1"/>
</dbReference>